<keyword evidence="5 8" id="KW-0812">Transmembrane</keyword>
<evidence type="ECO:0000259" key="9">
    <source>
        <dbReference type="PROSITE" id="PS50928"/>
    </source>
</evidence>
<keyword evidence="11" id="KW-1185">Reference proteome</keyword>
<gene>
    <name evidence="10" type="ordered locus">Clole_1139</name>
</gene>
<organism evidence="10 11">
    <name type="scientific">Cellulosilyticum lentocellum (strain ATCC 49066 / DSM 5427 / NCIMB 11756 / RHM5)</name>
    <name type="common">Clostridium lentocellum</name>
    <dbReference type="NCBI Taxonomy" id="642492"/>
    <lineage>
        <taxon>Bacteria</taxon>
        <taxon>Bacillati</taxon>
        <taxon>Bacillota</taxon>
        <taxon>Clostridia</taxon>
        <taxon>Lachnospirales</taxon>
        <taxon>Cellulosilyticaceae</taxon>
        <taxon>Cellulosilyticum</taxon>
    </lineage>
</organism>
<dbReference type="Pfam" id="PF00528">
    <property type="entry name" value="BPD_transp_1"/>
    <property type="match status" value="1"/>
</dbReference>
<dbReference type="PROSITE" id="PS50928">
    <property type="entry name" value="ABC_TM1"/>
    <property type="match status" value="1"/>
</dbReference>
<keyword evidence="4 8" id="KW-1003">Cell membrane</keyword>
<dbReference type="KEGG" id="cle:Clole_1139"/>
<keyword evidence="3" id="KW-0813">Transport</keyword>
<feature type="transmembrane region" description="Helical" evidence="8">
    <location>
        <begin position="86"/>
        <end position="110"/>
    </location>
</feature>
<comment type="subcellular location">
    <subcellularLocation>
        <location evidence="1 8">Cell membrane</location>
        <topology evidence="1 8">Multi-pass membrane protein</topology>
    </subcellularLocation>
</comment>
<dbReference type="Proteomes" id="UP000008467">
    <property type="component" value="Chromosome"/>
</dbReference>
<dbReference type="RefSeq" id="WP_013656167.1">
    <property type="nucleotide sequence ID" value="NC_015275.1"/>
</dbReference>
<proteinExistence type="inferred from homology"/>
<dbReference type="NCBIfam" id="TIGR00974">
    <property type="entry name" value="3a0107s02c"/>
    <property type="match status" value="1"/>
</dbReference>
<comment type="similarity">
    <text evidence="2 8">Belongs to the binding-protein-dependent transport system permease family. CysTW subfamily.</text>
</comment>
<keyword evidence="7 8" id="KW-0472">Membrane</keyword>
<dbReference type="PANTHER" id="PTHR43470">
    <property type="entry name" value="PHOSPHATE TRANSPORT SYSTEM PERMEASE PROTEIN PSTA-RELATED"/>
    <property type="match status" value="1"/>
</dbReference>
<dbReference type="eggNOG" id="COG0581">
    <property type="taxonomic scope" value="Bacteria"/>
</dbReference>
<protein>
    <recommendedName>
        <fullName evidence="8">Phosphate transport system permease protein PstA</fullName>
    </recommendedName>
</protein>
<dbReference type="InterPro" id="IPR000515">
    <property type="entry name" value="MetI-like"/>
</dbReference>
<evidence type="ECO:0000256" key="5">
    <source>
        <dbReference type="ARBA" id="ARBA00022692"/>
    </source>
</evidence>
<dbReference type="HOGENOM" id="CLU_033621_2_2_9"/>
<name>F2JSN4_CELLD</name>
<comment type="caution">
    <text evidence="8">Lacks conserved residue(s) required for the propagation of feature annotation.</text>
</comment>
<dbReference type="InterPro" id="IPR035906">
    <property type="entry name" value="MetI-like_sf"/>
</dbReference>
<dbReference type="PANTHER" id="PTHR43470:SF3">
    <property type="entry name" value="PHOSPHATE TRANSPORT SYSTEM PERMEASE PROTEIN PSTA-RELATED"/>
    <property type="match status" value="1"/>
</dbReference>
<feature type="domain" description="ABC transmembrane type-1" evidence="9">
    <location>
        <begin position="49"/>
        <end position="251"/>
    </location>
</feature>
<dbReference type="GO" id="GO:0005315">
    <property type="term" value="F:phosphate transmembrane transporter activity"/>
    <property type="evidence" value="ECO:0007669"/>
    <property type="project" value="InterPro"/>
</dbReference>
<dbReference type="InterPro" id="IPR005672">
    <property type="entry name" value="Phosphate_PstA"/>
</dbReference>
<dbReference type="GO" id="GO:0005886">
    <property type="term" value="C:plasma membrane"/>
    <property type="evidence" value="ECO:0007669"/>
    <property type="project" value="UniProtKB-SubCell"/>
</dbReference>
<evidence type="ECO:0000313" key="10">
    <source>
        <dbReference type="EMBL" id="ADZ82868.1"/>
    </source>
</evidence>
<dbReference type="GO" id="GO:0035435">
    <property type="term" value="P:phosphate ion transmembrane transport"/>
    <property type="evidence" value="ECO:0007669"/>
    <property type="project" value="InterPro"/>
</dbReference>
<keyword evidence="6 8" id="KW-1133">Transmembrane helix</keyword>
<evidence type="ECO:0000256" key="1">
    <source>
        <dbReference type="ARBA" id="ARBA00004651"/>
    </source>
</evidence>
<feature type="transmembrane region" description="Helical" evidence="8">
    <location>
        <begin position="116"/>
        <end position="136"/>
    </location>
</feature>
<evidence type="ECO:0000313" key="11">
    <source>
        <dbReference type="Proteomes" id="UP000008467"/>
    </source>
</evidence>
<sequence length="263" mass="28211">MQRKHKESLIKVILLAISSITIIMLGWIIGYIVFKGIAHIDFGKLVPPIVSTLYMVAIGLLISGPIGIGAAIYLNEYAKPGKFVNAIRFATESLAAVPSIIFGLFGMAFFLTQCKLGISIMAGSLTVSMMVLPTIVKTTEEALKTVPVSYREGSLALGASKFKTIIKVVLPNALSGILTGVVLGTGRIVGETAAIYLTAGTMYRFPESPMESGRTLAVHLYLLAKEGISFDEAYGTAVVLLITILLLNLLTYFIGYKLSKVKS</sequence>
<dbReference type="AlphaFoldDB" id="F2JSN4"/>
<dbReference type="Gene3D" id="1.10.3720.10">
    <property type="entry name" value="MetI-like"/>
    <property type="match status" value="1"/>
</dbReference>
<evidence type="ECO:0000256" key="8">
    <source>
        <dbReference type="RuleBase" id="RU363043"/>
    </source>
</evidence>
<feature type="transmembrane region" description="Helical" evidence="8">
    <location>
        <begin position="12"/>
        <end position="34"/>
    </location>
</feature>
<reference evidence="10 11" key="1">
    <citation type="journal article" date="2011" name="J. Bacteriol.">
        <title>Complete genome sequence of the cellulose-degrading bacterium Cellulosilyticum lentocellum.</title>
        <authorList>
            <consortium name="US DOE Joint Genome Institute"/>
            <person name="Miller D.A."/>
            <person name="Suen G."/>
            <person name="Bruce D."/>
            <person name="Copeland A."/>
            <person name="Cheng J.F."/>
            <person name="Detter C."/>
            <person name="Goodwin L.A."/>
            <person name="Han C.S."/>
            <person name="Hauser L.J."/>
            <person name="Land M.L."/>
            <person name="Lapidus A."/>
            <person name="Lucas S."/>
            <person name="Meincke L."/>
            <person name="Pitluck S."/>
            <person name="Tapia R."/>
            <person name="Teshima H."/>
            <person name="Woyke T."/>
            <person name="Fox B.G."/>
            <person name="Angert E.R."/>
            <person name="Currie C.R."/>
        </authorList>
    </citation>
    <scope>NUCLEOTIDE SEQUENCE [LARGE SCALE GENOMIC DNA]</scope>
    <source>
        <strain evidence="11">ATCC 49066 / DSM 5427 / NCIMB 11756 / RHM5</strain>
    </source>
</reference>
<dbReference type="SUPFAM" id="SSF161098">
    <property type="entry name" value="MetI-like"/>
    <property type="match status" value="1"/>
</dbReference>
<evidence type="ECO:0000256" key="3">
    <source>
        <dbReference type="ARBA" id="ARBA00022448"/>
    </source>
</evidence>
<evidence type="ECO:0000256" key="7">
    <source>
        <dbReference type="ARBA" id="ARBA00023136"/>
    </source>
</evidence>
<feature type="transmembrane region" description="Helical" evidence="8">
    <location>
        <begin position="54"/>
        <end position="74"/>
    </location>
</feature>
<accession>F2JSN4</accession>
<dbReference type="EMBL" id="CP002582">
    <property type="protein sequence ID" value="ADZ82868.1"/>
    <property type="molecule type" value="Genomic_DNA"/>
</dbReference>
<evidence type="ECO:0000256" key="4">
    <source>
        <dbReference type="ARBA" id="ARBA00022475"/>
    </source>
</evidence>
<dbReference type="CDD" id="cd06261">
    <property type="entry name" value="TM_PBP2"/>
    <property type="match status" value="1"/>
</dbReference>
<feature type="transmembrane region" description="Helical" evidence="8">
    <location>
        <begin position="233"/>
        <end position="254"/>
    </location>
</feature>
<dbReference type="STRING" id="642492.Clole_1139"/>
<evidence type="ECO:0000256" key="2">
    <source>
        <dbReference type="ARBA" id="ARBA00007069"/>
    </source>
</evidence>
<evidence type="ECO:0000256" key="6">
    <source>
        <dbReference type="ARBA" id="ARBA00022989"/>
    </source>
</evidence>